<accession>A0ABR9EI58</accession>
<sequence>MTNKIQPSNHGFVDDVSILIAQAKQRTAIAVNNELTLLYWHVGQRISQEVLAGERADYGKQVVSTLSKSLTAQFGRGWGQRNLMQMVKFYDVFRELSIVQTVSAQLSWSHFVILSNLRFG</sequence>
<dbReference type="EMBL" id="AQGV01000015">
    <property type="protein sequence ID" value="MBE0370636.1"/>
    <property type="molecule type" value="Genomic_DNA"/>
</dbReference>
<gene>
    <name evidence="2" type="ORF">PAUR_b0712</name>
</gene>
<evidence type="ECO:0000313" key="2">
    <source>
        <dbReference type="EMBL" id="MBE0370636.1"/>
    </source>
</evidence>
<evidence type="ECO:0000313" key="3">
    <source>
        <dbReference type="Proteomes" id="UP000615755"/>
    </source>
</evidence>
<protein>
    <recommendedName>
        <fullName evidence="1">YhcG N-terminal domain-containing protein</fullName>
    </recommendedName>
</protein>
<organism evidence="2 3">
    <name type="scientific">Pseudoalteromonas aurantia 208</name>
    <dbReference type="NCBI Taxonomy" id="1314867"/>
    <lineage>
        <taxon>Bacteria</taxon>
        <taxon>Pseudomonadati</taxon>
        <taxon>Pseudomonadota</taxon>
        <taxon>Gammaproteobacteria</taxon>
        <taxon>Alteromonadales</taxon>
        <taxon>Pseudoalteromonadaceae</taxon>
        <taxon>Pseudoalteromonas</taxon>
    </lineage>
</organism>
<dbReference type="Proteomes" id="UP000615755">
    <property type="component" value="Unassembled WGS sequence"/>
</dbReference>
<keyword evidence="3" id="KW-1185">Reference proteome</keyword>
<comment type="caution">
    <text evidence="2">The sequence shown here is derived from an EMBL/GenBank/DDBJ whole genome shotgun (WGS) entry which is preliminary data.</text>
</comment>
<proteinExistence type="predicted"/>
<dbReference type="InterPro" id="IPR041527">
    <property type="entry name" value="YhcG_N"/>
</dbReference>
<dbReference type="Pfam" id="PF17761">
    <property type="entry name" value="DUF1016_N"/>
    <property type="match status" value="1"/>
</dbReference>
<dbReference type="InterPro" id="IPR053148">
    <property type="entry name" value="PD-DEXK-like_domain"/>
</dbReference>
<evidence type="ECO:0000259" key="1">
    <source>
        <dbReference type="Pfam" id="PF17761"/>
    </source>
</evidence>
<dbReference type="RefSeq" id="WP_225738538.1">
    <property type="nucleotide sequence ID" value="NZ_AQGV01000015.1"/>
</dbReference>
<feature type="domain" description="YhcG N-terminal" evidence="1">
    <location>
        <begin position="16"/>
        <end position="115"/>
    </location>
</feature>
<dbReference type="PANTHER" id="PTHR30547">
    <property type="entry name" value="UNCHARACTERIZED PROTEIN YHCG-RELATED"/>
    <property type="match status" value="1"/>
</dbReference>
<reference evidence="2 3" key="1">
    <citation type="submission" date="2015-03" db="EMBL/GenBank/DDBJ databases">
        <title>Genome sequence of Pseudoalteromonas aurantia.</title>
        <authorList>
            <person name="Xie B.-B."/>
            <person name="Rong J.-C."/>
            <person name="Qin Q.-L."/>
            <person name="Zhang Y.-Z."/>
        </authorList>
    </citation>
    <scope>NUCLEOTIDE SEQUENCE [LARGE SCALE GENOMIC DNA]</scope>
    <source>
        <strain evidence="2 3">208</strain>
    </source>
</reference>
<name>A0ABR9EI58_9GAMM</name>
<dbReference type="PANTHER" id="PTHR30547:SF5">
    <property type="entry name" value="NUCLEASE YHCG-RELATED"/>
    <property type="match status" value="1"/>
</dbReference>